<reference evidence="1" key="1">
    <citation type="submission" date="2023-04" db="EMBL/GenBank/DDBJ databases">
        <title>Phytophthora fragariaefolia NBRC 109709.</title>
        <authorList>
            <person name="Ichikawa N."/>
            <person name="Sato H."/>
            <person name="Tonouchi N."/>
        </authorList>
    </citation>
    <scope>NUCLEOTIDE SEQUENCE</scope>
    <source>
        <strain evidence="1">NBRC 109709</strain>
    </source>
</reference>
<evidence type="ECO:0000313" key="2">
    <source>
        <dbReference type="Proteomes" id="UP001165121"/>
    </source>
</evidence>
<dbReference type="EMBL" id="BSXT01004753">
    <property type="protein sequence ID" value="GMF58841.1"/>
    <property type="molecule type" value="Genomic_DNA"/>
</dbReference>
<sequence>MTLHITLRGSGEKVVTGAGRSFTHTGYATTYNPCEAFNASVKRHLMRKMFDTQRLLRKIAVLCEDATADNYNPTSSIGNPPSTLVNTARTLVHAKQLVLYETGVTGFVNIVQLSSLNSDSRRLVEASNQAFCGLLLARQQASCTRSSDAGSGARRLPCIAML</sequence>
<organism evidence="1 2">
    <name type="scientific">Phytophthora fragariaefolia</name>
    <dbReference type="NCBI Taxonomy" id="1490495"/>
    <lineage>
        <taxon>Eukaryota</taxon>
        <taxon>Sar</taxon>
        <taxon>Stramenopiles</taxon>
        <taxon>Oomycota</taxon>
        <taxon>Peronosporomycetes</taxon>
        <taxon>Peronosporales</taxon>
        <taxon>Peronosporaceae</taxon>
        <taxon>Phytophthora</taxon>
    </lineage>
</organism>
<keyword evidence="2" id="KW-1185">Reference proteome</keyword>
<accession>A0A9W7D5L3</accession>
<gene>
    <name evidence="1" type="ORF">Pfra01_002537100</name>
</gene>
<name>A0A9W7D5L3_9STRA</name>
<proteinExistence type="predicted"/>
<comment type="caution">
    <text evidence="1">The sequence shown here is derived from an EMBL/GenBank/DDBJ whole genome shotgun (WGS) entry which is preliminary data.</text>
</comment>
<evidence type="ECO:0000313" key="1">
    <source>
        <dbReference type="EMBL" id="GMF58841.1"/>
    </source>
</evidence>
<protein>
    <submittedName>
        <fullName evidence="1">Unnamed protein product</fullName>
    </submittedName>
</protein>
<dbReference type="AlphaFoldDB" id="A0A9W7D5L3"/>
<dbReference type="Proteomes" id="UP001165121">
    <property type="component" value="Unassembled WGS sequence"/>
</dbReference>